<feature type="region of interest" description="Disordered" evidence="1">
    <location>
        <begin position="31"/>
        <end position="51"/>
    </location>
</feature>
<organism evidence="2 3">
    <name type="scientific">Corynespora cassiicola Philippines</name>
    <dbReference type="NCBI Taxonomy" id="1448308"/>
    <lineage>
        <taxon>Eukaryota</taxon>
        <taxon>Fungi</taxon>
        <taxon>Dikarya</taxon>
        <taxon>Ascomycota</taxon>
        <taxon>Pezizomycotina</taxon>
        <taxon>Dothideomycetes</taxon>
        <taxon>Pleosporomycetidae</taxon>
        <taxon>Pleosporales</taxon>
        <taxon>Corynesporascaceae</taxon>
        <taxon>Corynespora</taxon>
    </lineage>
</organism>
<reference evidence="2 3" key="1">
    <citation type="journal article" date="2018" name="Front. Microbiol.">
        <title>Genome-Wide Analysis of Corynespora cassiicola Leaf Fall Disease Putative Effectors.</title>
        <authorList>
            <person name="Lopez D."/>
            <person name="Ribeiro S."/>
            <person name="Label P."/>
            <person name="Fumanal B."/>
            <person name="Venisse J.S."/>
            <person name="Kohler A."/>
            <person name="de Oliveira R.R."/>
            <person name="Labutti K."/>
            <person name="Lipzen A."/>
            <person name="Lail K."/>
            <person name="Bauer D."/>
            <person name="Ohm R.A."/>
            <person name="Barry K.W."/>
            <person name="Spatafora J."/>
            <person name="Grigoriev I.V."/>
            <person name="Martin F.M."/>
            <person name="Pujade-Renaud V."/>
        </authorList>
    </citation>
    <scope>NUCLEOTIDE SEQUENCE [LARGE SCALE GENOMIC DNA]</scope>
    <source>
        <strain evidence="2 3">Philippines</strain>
    </source>
</reference>
<dbReference type="EMBL" id="KZ678144">
    <property type="protein sequence ID" value="PSN61400.1"/>
    <property type="molecule type" value="Genomic_DNA"/>
</dbReference>
<proteinExistence type="predicted"/>
<protein>
    <submittedName>
        <fullName evidence="2">Uncharacterized protein</fullName>
    </submittedName>
</protein>
<dbReference type="Proteomes" id="UP000240883">
    <property type="component" value="Unassembled WGS sequence"/>
</dbReference>
<accession>A0A2T2N7P2</accession>
<evidence type="ECO:0000313" key="3">
    <source>
        <dbReference type="Proteomes" id="UP000240883"/>
    </source>
</evidence>
<name>A0A2T2N7P2_CORCC</name>
<sequence length="176" mass="18599">MPFVSLPAAAASTSLLASHCSARTLTSATTLRPAHDDHSTPTTTTAAGSSSPTALPDRCHCPPHLVPAILPGPLSYRPSACFDLKKHSVCQQAPAFPPKKASLPRHICFRLHDRDDVTTCFSVRSASFCSVRVHPHPCQPLVGASTAFRPLCHLANSSAGVSPHYRTTAASAKLET</sequence>
<evidence type="ECO:0000256" key="1">
    <source>
        <dbReference type="SAM" id="MobiDB-lite"/>
    </source>
</evidence>
<keyword evidence="3" id="KW-1185">Reference proteome</keyword>
<feature type="compositionally biased region" description="Low complexity" evidence="1">
    <location>
        <begin position="40"/>
        <end position="51"/>
    </location>
</feature>
<gene>
    <name evidence="2" type="ORF">BS50DRAFT_150083</name>
</gene>
<dbReference type="AlphaFoldDB" id="A0A2T2N7P2"/>
<evidence type="ECO:0000313" key="2">
    <source>
        <dbReference type="EMBL" id="PSN61400.1"/>
    </source>
</evidence>